<keyword evidence="1" id="KW-1133">Transmembrane helix</keyword>
<feature type="transmembrane region" description="Helical" evidence="1">
    <location>
        <begin position="46"/>
        <end position="63"/>
    </location>
</feature>
<comment type="caution">
    <text evidence="2">The sequence shown here is derived from an EMBL/GenBank/DDBJ whole genome shotgun (WGS) entry which is preliminary data.</text>
</comment>
<evidence type="ECO:0000313" key="2">
    <source>
        <dbReference type="EMBL" id="SDF44745.1"/>
    </source>
</evidence>
<keyword evidence="1" id="KW-0472">Membrane</keyword>
<dbReference type="RefSeq" id="WP_028795410.1">
    <property type="nucleotide sequence ID" value="NZ_FNBW01000003.1"/>
</dbReference>
<accession>A0A8G2EY40</accession>
<feature type="transmembrane region" description="Helical" evidence="1">
    <location>
        <begin position="75"/>
        <end position="91"/>
    </location>
</feature>
<dbReference type="InterPro" id="IPR045387">
    <property type="entry name" value="DUF6524"/>
</dbReference>
<organism evidence="2 3">
    <name type="scientific">Thalassobaculum litoreum DSM 18839</name>
    <dbReference type="NCBI Taxonomy" id="1123362"/>
    <lineage>
        <taxon>Bacteria</taxon>
        <taxon>Pseudomonadati</taxon>
        <taxon>Pseudomonadota</taxon>
        <taxon>Alphaproteobacteria</taxon>
        <taxon>Rhodospirillales</taxon>
        <taxon>Thalassobaculaceae</taxon>
        <taxon>Thalassobaculum</taxon>
    </lineage>
</organism>
<dbReference type="EMBL" id="FNBW01000003">
    <property type="protein sequence ID" value="SDF44745.1"/>
    <property type="molecule type" value="Genomic_DNA"/>
</dbReference>
<dbReference type="OrthoDB" id="7272344at2"/>
<gene>
    <name evidence="2" type="ORF">SAMN05660686_01394</name>
</gene>
<sequence length="141" mass="15485">MDGHFILGPGGVLARLLYPAFVVFATYNTSGYSYYHWVVDYPDQDIILKICCFGVLGFAYYNITETGAVALQRTGLLLVTIAASAGAWFAIDKDWVTIDSRIDLINAMQFTLVLIMGAGLCYAHIHSRIGGVKIVEEGRNV</sequence>
<reference evidence="2 3" key="1">
    <citation type="submission" date="2016-10" db="EMBL/GenBank/DDBJ databases">
        <authorList>
            <person name="Varghese N."/>
            <person name="Submissions S."/>
        </authorList>
    </citation>
    <scope>NUCLEOTIDE SEQUENCE [LARGE SCALE GENOMIC DNA]</scope>
    <source>
        <strain evidence="2 3">DSM 18839</strain>
    </source>
</reference>
<dbReference type="Pfam" id="PF20134">
    <property type="entry name" value="DUF6524"/>
    <property type="match status" value="1"/>
</dbReference>
<proteinExistence type="predicted"/>
<feature type="transmembrane region" description="Helical" evidence="1">
    <location>
        <begin position="12"/>
        <end position="34"/>
    </location>
</feature>
<keyword evidence="1" id="KW-0812">Transmembrane</keyword>
<keyword evidence="3" id="KW-1185">Reference proteome</keyword>
<dbReference type="Proteomes" id="UP000198615">
    <property type="component" value="Unassembled WGS sequence"/>
</dbReference>
<name>A0A8G2EY40_9PROT</name>
<evidence type="ECO:0000313" key="3">
    <source>
        <dbReference type="Proteomes" id="UP000198615"/>
    </source>
</evidence>
<dbReference type="AlphaFoldDB" id="A0A8G2EY40"/>
<feature type="transmembrane region" description="Helical" evidence="1">
    <location>
        <begin position="103"/>
        <end position="123"/>
    </location>
</feature>
<protein>
    <submittedName>
        <fullName evidence="2">Uncharacterized protein</fullName>
    </submittedName>
</protein>
<evidence type="ECO:0000256" key="1">
    <source>
        <dbReference type="SAM" id="Phobius"/>
    </source>
</evidence>